<dbReference type="GO" id="GO:0046872">
    <property type="term" value="F:metal ion binding"/>
    <property type="evidence" value="ECO:0007669"/>
    <property type="project" value="UniProtKB-KW"/>
</dbReference>
<dbReference type="GO" id="GO:0051539">
    <property type="term" value="F:4 iron, 4 sulfur cluster binding"/>
    <property type="evidence" value="ECO:0007669"/>
    <property type="project" value="UniProtKB-KW"/>
</dbReference>
<evidence type="ECO:0000259" key="9">
    <source>
        <dbReference type="PROSITE" id="PS51379"/>
    </source>
</evidence>
<dbReference type="RefSeq" id="WP_015262067.1">
    <property type="nucleotide sequence ID" value="NC_019903.1"/>
</dbReference>
<keyword evidence="3" id="KW-0819">tRNA processing</keyword>
<reference evidence="11" key="1">
    <citation type="submission" date="2012-02" db="EMBL/GenBank/DDBJ databases">
        <title>Complete sequence of Desulfitobacterium dichloroeliminans LMG P-21439.</title>
        <authorList>
            <person name="Lucas S."/>
            <person name="Han J."/>
            <person name="Lapidus A."/>
            <person name="Cheng J.-F."/>
            <person name="Goodwin L."/>
            <person name="Pitluck S."/>
            <person name="Peters L."/>
            <person name="Ovchinnikova G."/>
            <person name="Teshima H."/>
            <person name="Detter J.C."/>
            <person name="Han C."/>
            <person name="Tapia R."/>
            <person name="Land M."/>
            <person name="Hauser L."/>
            <person name="Kyrpides N."/>
            <person name="Ivanova N."/>
            <person name="Pagani I."/>
            <person name="Kruse T."/>
            <person name="de Vos W.M."/>
            <person name="Boon N."/>
            <person name="Smidt H."/>
            <person name="Woyke T."/>
        </authorList>
    </citation>
    <scope>NUCLEOTIDE SEQUENCE [LARGE SCALE GENOMIC DNA]</scope>
    <source>
        <strain evidence="11">LMG P-21439 / DCA1</strain>
    </source>
</reference>
<evidence type="ECO:0000256" key="6">
    <source>
        <dbReference type="ARBA" id="ARBA00023002"/>
    </source>
</evidence>
<evidence type="ECO:0000313" key="11">
    <source>
        <dbReference type="Proteomes" id="UP000010797"/>
    </source>
</evidence>
<keyword evidence="5" id="KW-0671">Queuosine biosynthesis</keyword>
<dbReference type="eggNOG" id="COG1600">
    <property type="taxonomic scope" value="Bacteria"/>
</dbReference>
<gene>
    <name evidence="10" type="ordered locus">Desdi_1584</name>
</gene>
<keyword evidence="11" id="KW-1185">Reference proteome</keyword>
<dbReference type="HOGENOM" id="CLU_030790_2_1_9"/>
<dbReference type="AlphaFoldDB" id="L0F7C6"/>
<evidence type="ECO:0000256" key="5">
    <source>
        <dbReference type="ARBA" id="ARBA00022785"/>
    </source>
</evidence>
<dbReference type="SUPFAM" id="SSF46548">
    <property type="entry name" value="alpha-helical ferredoxin"/>
    <property type="match status" value="1"/>
</dbReference>
<dbReference type="Pfam" id="PF08331">
    <property type="entry name" value="QueG_DUF1730"/>
    <property type="match status" value="1"/>
</dbReference>
<dbReference type="Gene3D" id="3.30.70.20">
    <property type="match status" value="1"/>
</dbReference>
<dbReference type="EMBL" id="CP003344">
    <property type="protein sequence ID" value="AGA69077.1"/>
    <property type="molecule type" value="Genomic_DNA"/>
</dbReference>
<keyword evidence="4" id="KW-0479">Metal-binding</keyword>
<dbReference type="PANTHER" id="PTHR30002:SF4">
    <property type="entry name" value="EPOXYQUEUOSINE REDUCTASE"/>
    <property type="match status" value="1"/>
</dbReference>
<evidence type="ECO:0000256" key="2">
    <source>
        <dbReference type="ARBA" id="ARBA00022490"/>
    </source>
</evidence>
<dbReference type="KEGG" id="ddl:Desdi_1584"/>
<dbReference type="InterPro" id="IPR013542">
    <property type="entry name" value="QueG_DUF1730"/>
</dbReference>
<organism evidence="10 11">
    <name type="scientific">Desulfitobacterium dichloroeliminans (strain LMG P-21439 / DCA1)</name>
    <dbReference type="NCBI Taxonomy" id="871963"/>
    <lineage>
        <taxon>Bacteria</taxon>
        <taxon>Bacillati</taxon>
        <taxon>Bacillota</taxon>
        <taxon>Clostridia</taxon>
        <taxon>Eubacteriales</taxon>
        <taxon>Desulfitobacteriaceae</taxon>
        <taxon>Desulfitobacterium</taxon>
    </lineage>
</organism>
<proteinExistence type="predicted"/>
<keyword evidence="8" id="KW-0411">Iron-sulfur</keyword>
<dbReference type="Proteomes" id="UP000010797">
    <property type="component" value="Chromosome"/>
</dbReference>
<feature type="domain" description="4Fe-4S ferredoxin-type" evidence="9">
    <location>
        <begin position="177"/>
        <end position="206"/>
    </location>
</feature>
<dbReference type="PANTHER" id="PTHR30002">
    <property type="entry name" value="EPOXYQUEUOSINE REDUCTASE"/>
    <property type="match status" value="1"/>
</dbReference>
<protein>
    <submittedName>
        <fullName evidence="10">Uncharacterized Fe-S protein</fullName>
    </submittedName>
</protein>
<dbReference type="OrthoDB" id="9784571at2"/>
<dbReference type="InterPro" id="IPR017896">
    <property type="entry name" value="4Fe4S_Fe-S-bd"/>
</dbReference>
<dbReference type="NCBIfam" id="TIGR00276">
    <property type="entry name" value="tRNA epoxyqueuosine(34) reductase QueG"/>
    <property type="match status" value="1"/>
</dbReference>
<dbReference type="GO" id="GO:0008616">
    <property type="term" value="P:tRNA queuosine(34) biosynthetic process"/>
    <property type="evidence" value="ECO:0007669"/>
    <property type="project" value="UniProtKB-KW"/>
</dbReference>
<dbReference type="STRING" id="871963.Desdi_1584"/>
<dbReference type="InterPro" id="IPR004453">
    <property type="entry name" value="QueG"/>
</dbReference>
<evidence type="ECO:0000256" key="3">
    <source>
        <dbReference type="ARBA" id="ARBA00022694"/>
    </source>
</evidence>
<evidence type="ECO:0000256" key="8">
    <source>
        <dbReference type="ARBA" id="ARBA00023014"/>
    </source>
</evidence>
<dbReference type="PROSITE" id="PS00198">
    <property type="entry name" value="4FE4S_FER_1"/>
    <property type="match status" value="1"/>
</dbReference>
<accession>L0F7C6</accession>
<dbReference type="Pfam" id="PF13484">
    <property type="entry name" value="Fer4_16"/>
    <property type="match status" value="1"/>
</dbReference>
<dbReference type="GO" id="GO:0052693">
    <property type="term" value="F:epoxyqueuosine reductase activity"/>
    <property type="evidence" value="ECO:0007669"/>
    <property type="project" value="TreeGrafter"/>
</dbReference>
<keyword evidence="6" id="KW-0560">Oxidoreductase</keyword>
<keyword evidence="1" id="KW-0004">4Fe-4S</keyword>
<evidence type="ECO:0000256" key="4">
    <source>
        <dbReference type="ARBA" id="ARBA00022723"/>
    </source>
</evidence>
<sequence>MELTEGYNWKQCIRELAHQSGFSAVGFTSGDPLEGLKEYLEERSELGYQISFEDKDLQKRVDPKALWPVCETVVALAYPLPLSAKPREGEGVLARSAVGEDYHRLVRKGLDSLVISITAAGWQGQRPLTQVDTGPVNERAFAKRAGLGWVGKNQQLIVPGVGSFVALALLFLDQALPPDNPIQSQCGECTRCVQACPAQILGQVHFQANQCISYLTQSKECLTEPQQNYLGNRIFGCDTCQEACPYNRNRLDKEDELEKEGEGLEGTRGVDLWETLNLTKSQFIRKWKNSAAGWRGKGILQRNAQLVLQNLNMIKR</sequence>
<evidence type="ECO:0000313" key="10">
    <source>
        <dbReference type="EMBL" id="AGA69077.1"/>
    </source>
</evidence>
<keyword evidence="2" id="KW-0963">Cytoplasm</keyword>
<name>L0F7C6_DESDL</name>
<evidence type="ECO:0000256" key="7">
    <source>
        <dbReference type="ARBA" id="ARBA00023004"/>
    </source>
</evidence>
<evidence type="ECO:0000256" key="1">
    <source>
        <dbReference type="ARBA" id="ARBA00022485"/>
    </source>
</evidence>
<dbReference type="PROSITE" id="PS51379">
    <property type="entry name" value="4FE4S_FER_2"/>
    <property type="match status" value="2"/>
</dbReference>
<keyword evidence="7" id="KW-0408">Iron</keyword>
<feature type="domain" description="4Fe-4S ferredoxin-type" evidence="9">
    <location>
        <begin position="223"/>
        <end position="254"/>
    </location>
</feature>
<dbReference type="InterPro" id="IPR017900">
    <property type="entry name" value="4Fe4S_Fe_S_CS"/>
</dbReference>